<dbReference type="EMBL" id="MKFU01000001">
    <property type="protein sequence ID" value="OHY96854.1"/>
    <property type="molecule type" value="Genomic_DNA"/>
</dbReference>
<name>A0A1S2D7A5_AERSO</name>
<dbReference type="AlphaFoldDB" id="A0A1S2D7A5"/>
<dbReference type="Proteomes" id="UP000179934">
    <property type="component" value="Unassembled WGS sequence"/>
</dbReference>
<evidence type="ECO:0000313" key="1">
    <source>
        <dbReference type="EMBL" id="OHY96854.1"/>
    </source>
</evidence>
<comment type="caution">
    <text evidence="1">The sequence shown here is derived from an EMBL/GenBank/DDBJ whole genome shotgun (WGS) entry which is preliminary data.</text>
</comment>
<evidence type="ECO:0000313" key="2">
    <source>
        <dbReference type="Proteomes" id="UP000179934"/>
    </source>
</evidence>
<accession>A0A1S2D7A5</accession>
<organism evidence="1 2">
    <name type="scientific">Aeromonas sobria</name>
    <dbReference type="NCBI Taxonomy" id="646"/>
    <lineage>
        <taxon>Bacteria</taxon>
        <taxon>Pseudomonadati</taxon>
        <taxon>Pseudomonadota</taxon>
        <taxon>Gammaproteobacteria</taxon>
        <taxon>Aeromonadales</taxon>
        <taxon>Aeromonadaceae</taxon>
        <taxon>Aeromonas</taxon>
    </lineage>
</organism>
<gene>
    <name evidence="1" type="ORF">BJD16_00945</name>
</gene>
<reference evidence="1 2" key="1">
    <citation type="submission" date="2016-09" db="EMBL/GenBank/DDBJ databases">
        <title>Draft Genome Sequence of Aeromonas sobria Strain 08005, Isolated from Sick Rana catesbeiana.</title>
        <authorList>
            <person name="Yang Q."/>
        </authorList>
    </citation>
    <scope>NUCLEOTIDE SEQUENCE [LARGE SCALE GENOMIC DNA]</scope>
    <source>
        <strain evidence="1 2">08005</strain>
    </source>
</reference>
<sequence length="100" mass="11021">MTVQYQAEESLLWWGAGIRTLSEEHDDANPVLDLSLSRAFNITDSIAFVMSGGVSDFNPFVEYASSLALTPTSAIMLGGRTTFFDSHNKNELLVSFKKTL</sequence>
<proteinExistence type="predicted"/>
<protein>
    <submittedName>
        <fullName evidence="1">Uncharacterized protein</fullName>
    </submittedName>
</protein>